<keyword evidence="8" id="KW-0800">Toxin</keyword>
<dbReference type="InterPro" id="IPR029060">
    <property type="entry name" value="PIN-like_dom_sf"/>
</dbReference>
<dbReference type="CDD" id="cd18755">
    <property type="entry name" value="PIN_MtVapC3_VapC21-like"/>
    <property type="match status" value="1"/>
</dbReference>
<dbReference type="InterPro" id="IPR002716">
    <property type="entry name" value="PIN_dom"/>
</dbReference>
<feature type="domain" description="PIN" evidence="9">
    <location>
        <begin position="7"/>
        <end position="124"/>
    </location>
</feature>
<protein>
    <recommendedName>
        <fullName evidence="8">Ribonuclease VapC</fullName>
        <shortName evidence="8">RNase VapC</shortName>
        <ecNumber evidence="8">3.1.-.-</ecNumber>
    </recommendedName>
    <alternativeName>
        <fullName evidence="8">Toxin VapC</fullName>
    </alternativeName>
</protein>
<keyword evidence="6 8" id="KW-0460">Magnesium</keyword>
<feature type="binding site" evidence="8">
    <location>
        <position position="98"/>
    </location>
    <ligand>
        <name>Mg(2+)</name>
        <dbReference type="ChEBI" id="CHEBI:18420"/>
    </ligand>
</feature>
<evidence type="ECO:0000259" key="9">
    <source>
        <dbReference type="Pfam" id="PF01850"/>
    </source>
</evidence>
<evidence type="ECO:0000256" key="3">
    <source>
        <dbReference type="ARBA" id="ARBA00022722"/>
    </source>
</evidence>
<evidence type="ECO:0000256" key="5">
    <source>
        <dbReference type="ARBA" id="ARBA00022801"/>
    </source>
</evidence>
<comment type="similarity">
    <text evidence="7 8">Belongs to the PINc/VapC protein family.</text>
</comment>
<feature type="binding site" evidence="8">
    <location>
        <position position="10"/>
    </location>
    <ligand>
        <name>Mg(2+)</name>
        <dbReference type="ChEBI" id="CHEBI:18420"/>
    </ligand>
</feature>
<evidence type="ECO:0000256" key="6">
    <source>
        <dbReference type="ARBA" id="ARBA00022842"/>
    </source>
</evidence>
<evidence type="ECO:0000256" key="2">
    <source>
        <dbReference type="ARBA" id="ARBA00022649"/>
    </source>
</evidence>
<proteinExistence type="inferred from homology"/>
<dbReference type="PANTHER" id="PTHR33653">
    <property type="entry name" value="RIBONUCLEASE VAPC2"/>
    <property type="match status" value="1"/>
</dbReference>
<keyword evidence="11" id="KW-1185">Reference proteome</keyword>
<dbReference type="Pfam" id="PF01850">
    <property type="entry name" value="PIN"/>
    <property type="match status" value="1"/>
</dbReference>
<keyword evidence="4 8" id="KW-0479">Metal-binding</keyword>
<evidence type="ECO:0000313" key="11">
    <source>
        <dbReference type="Proteomes" id="UP001501319"/>
    </source>
</evidence>
<dbReference type="InterPro" id="IPR050556">
    <property type="entry name" value="Type_II_TA_system_RNase"/>
</dbReference>
<evidence type="ECO:0000256" key="4">
    <source>
        <dbReference type="ARBA" id="ARBA00022723"/>
    </source>
</evidence>
<keyword evidence="3 8" id="KW-0540">Nuclease</keyword>
<dbReference type="SUPFAM" id="SSF88723">
    <property type="entry name" value="PIN domain-like"/>
    <property type="match status" value="1"/>
</dbReference>
<dbReference type="EC" id="3.1.-.-" evidence="8"/>
<dbReference type="EMBL" id="BAAANE010000017">
    <property type="protein sequence ID" value="GAA1661743.1"/>
    <property type="molecule type" value="Genomic_DNA"/>
</dbReference>
<sequence length="140" mass="15338">MAPLATYLVDKSALARLARPEVASVLLQLVKAGLTATTGMVTLEMLYSARNSAEHDRIRSGLAAHEWLLTIDEDFERAIEVQRQLTALGKHRAVSLPDLVIAAVAERHKVTVLHYDADFDLLAELTGQPTQWVVPRASLG</sequence>
<evidence type="ECO:0000313" key="10">
    <source>
        <dbReference type="EMBL" id="GAA1661743.1"/>
    </source>
</evidence>
<reference evidence="10 11" key="1">
    <citation type="journal article" date="2019" name="Int. J. Syst. Evol. Microbiol.">
        <title>The Global Catalogue of Microorganisms (GCM) 10K type strain sequencing project: providing services to taxonomists for standard genome sequencing and annotation.</title>
        <authorList>
            <consortium name="The Broad Institute Genomics Platform"/>
            <consortium name="The Broad Institute Genome Sequencing Center for Infectious Disease"/>
            <person name="Wu L."/>
            <person name="Ma J."/>
        </authorList>
    </citation>
    <scope>NUCLEOTIDE SEQUENCE [LARGE SCALE GENOMIC DNA]</scope>
    <source>
        <strain evidence="10 11">JCM 14306</strain>
    </source>
</reference>
<comment type="function">
    <text evidence="8">Toxic component of a toxin-antitoxin (TA) system. An RNase.</text>
</comment>
<dbReference type="RefSeq" id="WP_344116709.1">
    <property type="nucleotide sequence ID" value="NZ_BAAANE010000017.1"/>
</dbReference>
<dbReference type="PANTHER" id="PTHR33653:SF1">
    <property type="entry name" value="RIBONUCLEASE VAPC2"/>
    <property type="match status" value="1"/>
</dbReference>
<keyword evidence="5 8" id="KW-0378">Hydrolase</keyword>
<dbReference type="InterPro" id="IPR022907">
    <property type="entry name" value="VapC_family"/>
</dbReference>
<accession>A0ABN2FXS5</accession>
<keyword evidence="2 8" id="KW-1277">Toxin-antitoxin system</keyword>
<comment type="caution">
    <text evidence="10">The sequence shown here is derived from an EMBL/GenBank/DDBJ whole genome shotgun (WGS) entry which is preliminary data.</text>
</comment>
<evidence type="ECO:0000256" key="7">
    <source>
        <dbReference type="ARBA" id="ARBA00038093"/>
    </source>
</evidence>
<evidence type="ECO:0000256" key="1">
    <source>
        <dbReference type="ARBA" id="ARBA00001946"/>
    </source>
</evidence>
<dbReference type="Proteomes" id="UP001501319">
    <property type="component" value="Unassembled WGS sequence"/>
</dbReference>
<comment type="cofactor">
    <cofactor evidence="1 8">
        <name>Mg(2+)</name>
        <dbReference type="ChEBI" id="CHEBI:18420"/>
    </cofactor>
</comment>
<organism evidence="10 11">
    <name type="scientific">Kribbella alba</name>
    <dbReference type="NCBI Taxonomy" id="190197"/>
    <lineage>
        <taxon>Bacteria</taxon>
        <taxon>Bacillati</taxon>
        <taxon>Actinomycetota</taxon>
        <taxon>Actinomycetes</taxon>
        <taxon>Propionibacteriales</taxon>
        <taxon>Kribbellaceae</taxon>
        <taxon>Kribbella</taxon>
    </lineage>
</organism>
<gene>
    <name evidence="8" type="primary">vapC</name>
    <name evidence="10" type="ORF">GCM10009744_64350</name>
</gene>
<dbReference type="Gene3D" id="3.40.50.1010">
    <property type="entry name" value="5'-nuclease"/>
    <property type="match status" value="1"/>
</dbReference>
<evidence type="ECO:0000256" key="8">
    <source>
        <dbReference type="HAMAP-Rule" id="MF_00265"/>
    </source>
</evidence>
<name>A0ABN2FXS5_9ACTN</name>
<dbReference type="HAMAP" id="MF_00265">
    <property type="entry name" value="VapC_Nob1"/>
    <property type="match status" value="1"/>
</dbReference>